<dbReference type="EMBL" id="LVVY01000067">
    <property type="protein sequence ID" value="OAM78736.1"/>
    <property type="molecule type" value="Genomic_DNA"/>
</dbReference>
<dbReference type="AlphaFoldDB" id="A0A178I3A3"/>
<reference evidence="1 2" key="1">
    <citation type="submission" date="2016-03" db="EMBL/GenBank/DDBJ databases">
        <title>Genome sequencing of Devosia sp. S37.</title>
        <authorList>
            <person name="Mohd Nor M."/>
        </authorList>
    </citation>
    <scope>NUCLEOTIDE SEQUENCE [LARGE SCALE GENOMIC DNA]</scope>
    <source>
        <strain evidence="1 2">S37</strain>
    </source>
</reference>
<sequence length="1095" mass="119271">MVAAALASVLAMTASAHGQEQGQLFAAEQEGYGRLILSFPGRDELPRHDFRVENGVLSLQFDDPVDILLPDVGLTMPNYLTIARVDPDGRGLRIGLRSSFNFNRIDAGEQLYIDLMPPSWQGMPPPLPQDVIDKLAERARQAAIRAERDRKARMAAELDPRVDIRVGQNATFLRLQFDWSVPTDAQFTKKGNIGAATFEWPVDMDIGALLGGLPDEVVSVQAGTSPDGAVATFLFAEGVEPRFYEISPSQYVLDIDIAGQGLPALMLADLAATAEQEAPAEAEPPRIAALQPEAAEAVTPFVNVLGSTVRLVFPFEQDIPAAVFRRGDTVWMIFDTVTGIRPPQSSDDLGAVASEFAVIASGDTQVVRIDLAQERLATLGSEGMAWVLSLGDMMLSPTEPMNLSRRRDIEGAFEMVADVARPGRIHDFRDPLVGDVLKVVTAYPPARGLTRNLDHVDFTALRSVHGLVVKPKSAGLEVALESPLAVISSNGGLTVSASDTLRSAGSQAQEAVRAGFIDLAALEQRDPQQFIATRDALEAAAAASEGGNRDAARLDLAQFYLANRMAFEALGVLRVLEADLKAEDLTRQVRMTQAVANVMAGRPREALQTLNAAVVAQEVDALFWRMLARAAENDYRGARLDALEAQPFVDAYPEWLRNMFHLAASRAAVEAGDADFAESLLEKVEFAALSVEDASLYHLLSGRIDEAEGRNQEALDLYGQVIASEVRPTRAEAVYRTLLLLDRENRLDLAKATQTLAAESLLWRGGALEAEMQSLLADLYFRNGDYRPGFETVRAAVASFPESQAVNALRDQAQSMFADLFLNGMADALGPVEALAIYYDFRHLTPPGARGDEMIRNLARRLVRVDLLAQAAELLQYQLDNRLRGVARTQIAADLAVIYLADRRPQDAIRVLNDTRLPEIPESLARQRRILEARAMIDGGRDQLALDIISNMDGKDVALLRIDAHWKARRYSQAGEMLEALYGNEPAGQTPSRATRMNLIRAGVGYVLAGDTFGLSRLRAKFGEQMVNSPEWPMFDFVTGPIQATSLEFKKVAAEIAAQDSLTAFLASYRETYAGDGALAPANPSQPSADLASLR</sequence>
<dbReference type="Proteomes" id="UP000078389">
    <property type="component" value="Unassembled WGS sequence"/>
</dbReference>
<protein>
    <submittedName>
        <fullName evidence="1">Uncharacterized protein</fullName>
    </submittedName>
</protein>
<keyword evidence="2" id="KW-1185">Reference proteome</keyword>
<dbReference type="STRING" id="1770058.A3840_05250"/>
<proteinExistence type="predicted"/>
<comment type="caution">
    <text evidence="1">The sequence shown here is derived from an EMBL/GenBank/DDBJ whole genome shotgun (WGS) entry which is preliminary data.</text>
</comment>
<evidence type="ECO:0000313" key="2">
    <source>
        <dbReference type="Proteomes" id="UP000078389"/>
    </source>
</evidence>
<name>A0A178I3A3_9HYPH</name>
<evidence type="ECO:0000313" key="1">
    <source>
        <dbReference type="EMBL" id="OAM78736.1"/>
    </source>
</evidence>
<organism evidence="1 2">
    <name type="scientific">Devosia elaeis</name>
    <dbReference type="NCBI Taxonomy" id="1770058"/>
    <lineage>
        <taxon>Bacteria</taxon>
        <taxon>Pseudomonadati</taxon>
        <taxon>Pseudomonadota</taxon>
        <taxon>Alphaproteobacteria</taxon>
        <taxon>Hyphomicrobiales</taxon>
        <taxon>Devosiaceae</taxon>
        <taxon>Devosia</taxon>
    </lineage>
</organism>
<accession>A0A178I3A3</accession>
<gene>
    <name evidence="1" type="ORF">A3840_05250</name>
</gene>